<comment type="caution">
    <text evidence="9">The sequence shown here is derived from an EMBL/GenBank/DDBJ whole genome shotgun (WGS) entry which is preliminary data.</text>
</comment>
<keyword evidence="2" id="KW-0548">Nucleotidyltransferase</keyword>
<dbReference type="EMBL" id="CAKKLH010000295">
    <property type="protein sequence ID" value="CAH0109788.1"/>
    <property type="molecule type" value="Genomic_DNA"/>
</dbReference>
<keyword evidence="5" id="KW-0378">Hydrolase</keyword>
<sequence>MIGRAEAQSGLARPHVTLYSRRVSIRLKGPPEVYTTLPRLSRDYVSIHVNPKQAHPLFFEIDCNIQRMIFFTACWSPRSFLSNRPPSLQTHYPTLPLETPQGTHRTTLARLRLREHLRQFITTTPKCLRLLYIYQPKTNVIFNHGSSSSPSKSSSSSRQSAPHGSPPPFDLKRGTWNVTIWTNQLKSSLSTTTLQVVFLAGLTAARLGDHEEIINLLRTPFNAGRNRHVWLHQFATCFQLPNQSADNWLCSLRNISRKCDFGQDCCALCEVTRIFDQLISVVANNTFRINIWNSATHSLVRPKHPNYKLRRCNKTIMQSKLFAAHLTNQANQLRATTNKPASPQTRNLATERQQHVDTVAASTTQHHPVPSVQEKMLQLRKRQSLRIVKAITSEESVAISVVVHPNGPTVTIQELPDTGSQLDAIPHSLYRISFPDIPLRPGVAACNATGNAITCVESFAATIDWLADDGLSRPVTTTLYVLEDLQQPVLCSEIQRKLGMLHSKYPHPHINQISSTQTYQPSEEQKKADLASLMAEIPRVFDGVCRVMTGPHLPFLFQRRSSSGENWLQTSIGTTSSPLSRRSGSSGQTSYNPKSTARGSHALDSRSSRRSKKAGLHSILPDYCPLNKFLIGSKFDNATPFQSVRSIPKGMKFFTVVDVISIRLWYQKDTTNARSTRNPWRSPHSQHRRAFTSIYTPNISHAGDYYVRRNSDIFGHIPNAAHCMKDLVIYSRTYEEHINLLRILLKTANDNNVSFNKNKTVFAKPTAIFPQYERLANITDLRSFYGLCQQGGNFSDKITAAFAPLSPLLKKKSAKSDLVFYDPSRPTSLAVDTSLLNELGFILKQQSESGTWHVVQAGSRFLRPPETRYAMIELEFLAASWGMKQSRQFLKGILNFDQVTDHRPFVSILNNYALDKLENPRLLQLRLQMARDNFIARWIPGNRNIKADTLSRSPISPGAPSDELGEGPQNFTARIAMVAVIAESSETNITLEKKQYWPIDLRPYWDARHQLAKDNTEDMIVFGLRIVLPKSMVKQTTQTRLGMDINIAASTWVECVSQLPSLPAEPLQPHEPATRPFEVLHADLGEFDGRHFLVIVNQFSGWSAVTMFPEKNTTAQRLINSFRMFFTDIGGAPVKVFSDNSPFKAAELQSSAPGPAANQIRVVFVGNAGRRDRCRGDRGS</sequence>
<reference evidence="9" key="1">
    <citation type="submission" date="2021-11" db="EMBL/GenBank/DDBJ databases">
        <authorList>
            <person name="Schell T."/>
        </authorList>
    </citation>
    <scope>NUCLEOTIDE SEQUENCE</scope>
    <source>
        <strain evidence="9">M5</strain>
    </source>
</reference>
<keyword evidence="4" id="KW-0255">Endonuclease</keyword>
<dbReference type="InterPro" id="IPR043128">
    <property type="entry name" value="Rev_trsase/Diguanyl_cyclase"/>
</dbReference>
<evidence type="ECO:0000313" key="9">
    <source>
        <dbReference type="EMBL" id="CAH0109788.1"/>
    </source>
</evidence>
<dbReference type="Gene3D" id="3.30.70.270">
    <property type="match status" value="1"/>
</dbReference>
<dbReference type="Proteomes" id="UP000789390">
    <property type="component" value="Unassembled WGS sequence"/>
</dbReference>
<feature type="region of interest" description="Disordered" evidence="7">
    <location>
        <begin position="145"/>
        <end position="170"/>
    </location>
</feature>
<keyword evidence="10" id="KW-1185">Reference proteome</keyword>
<organism evidence="9 10">
    <name type="scientific">Daphnia galeata</name>
    <dbReference type="NCBI Taxonomy" id="27404"/>
    <lineage>
        <taxon>Eukaryota</taxon>
        <taxon>Metazoa</taxon>
        <taxon>Ecdysozoa</taxon>
        <taxon>Arthropoda</taxon>
        <taxon>Crustacea</taxon>
        <taxon>Branchiopoda</taxon>
        <taxon>Diplostraca</taxon>
        <taxon>Cladocera</taxon>
        <taxon>Anomopoda</taxon>
        <taxon>Daphniidae</taxon>
        <taxon>Daphnia</taxon>
    </lineage>
</organism>
<protein>
    <recommendedName>
        <fullName evidence="8">Reverse transcriptase RNase H-like domain-containing protein</fullName>
    </recommendedName>
</protein>
<dbReference type="Pfam" id="PF17917">
    <property type="entry name" value="RT_RNaseH"/>
    <property type="match status" value="1"/>
</dbReference>
<dbReference type="SUPFAM" id="SSF56672">
    <property type="entry name" value="DNA/RNA polymerases"/>
    <property type="match status" value="1"/>
</dbReference>
<proteinExistence type="predicted"/>
<evidence type="ECO:0000256" key="2">
    <source>
        <dbReference type="ARBA" id="ARBA00022695"/>
    </source>
</evidence>
<dbReference type="PANTHER" id="PTHR37984">
    <property type="entry name" value="PROTEIN CBG26694"/>
    <property type="match status" value="1"/>
</dbReference>
<dbReference type="GO" id="GO:0003676">
    <property type="term" value="F:nucleic acid binding"/>
    <property type="evidence" value="ECO:0007669"/>
    <property type="project" value="InterPro"/>
</dbReference>
<dbReference type="InterPro" id="IPR036397">
    <property type="entry name" value="RNaseH_sf"/>
</dbReference>
<gene>
    <name evidence="9" type="ORF">DGAL_LOCUS13275</name>
</gene>
<name>A0A8J2RWS0_9CRUS</name>
<accession>A0A8J2RWS0</accession>
<evidence type="ECO:0000256" key="3">
    <source>
        <dbReference type="ARBA" id="ARBA00022722"/>
    </source>
</evidence>
<dbReference type="GO" id="GO:0004519">
    <property type="term" value="F:endonuclease activity"/>
    <property type="evidence" value="ECO:0007669"/>
    <property type="project" value="UniProtKB-KW"/>
</dbReference>
<evidence type="ECO:0000313" key="10">
    <source>
        <dbReference type="Proteomes" id="UP000789390"/>
    </source>
</evidence>
<keyword evidence="1" id="KW-0808">Transferase</keyword>
<feature type="compositionally biased region" description="Polar residues" evidence="7">
    <location>
        <begin position="588"/>
        <end position="598"/>
    </location>
</feature>
<dbReference type="InterPro" id="IPR043502">
    <property type="entry name" value="DNA/RNA_pol_sf"/>
</dbReference>
<dbReference type="PANTHER" id="PTHR37984:SF9">
    <property type="entry name" value="INTEGRASE CATALYTIC DOMAIN-CONTAINING PROTEIN"/>
    <property type="match status" value="1"/>
</dbReference>
<dbReference type="GO" id="GO:0042575">
    <property type="term" value="C:DNA polymerase complex"/>
    <property type="evidence" value="ECO:0007669"/>
    <property type="project" value="UniProtKB-ARBA"/>
</dbReference>
<evidence type="ECO:0000256" key="4">
    <source>
        <dbReference type="ARBA" id="ARBA00022759"/>
    </source>
</evidence>
<evidence type="ECO:0000256" key="7">
    <source>
        <dbReference type="SAM" id="MobiDB-lite"/>
    </source>
</evidence>
<dbReference type="GO" id="GO:0016787">
    <property type="term" value="F:hydrolase activity"/>
    <property type="evidence" value="ECO:0007669"/>
    <property type="project" value="UniProtKB-KW"/>
</dbReference>
<evidence type="ECO:0000259" key="8">
    <source>
        <dbReference type="Pfam" id="PF17917"/>
    </source>
</evidence>
<keyword evidence="3" id="KW-0540">Nuclease</keyword>
<dbReference type="Gene3D" id="3.10.10.10">
    <property type="entry name" value="HIV Type 1 Reverse Transcriptase, subunit A, domain 1"/>
    <property type="match status" value="1"/>
</dbReference>
<dbReference type="AlphaFoldDB" id="A0A8J2RWS0"/>
<dbReference type="Gene3D" id="3.30.420.10">
    <property type="entry name" value="Ribonuclease H-like superfamily/Ribonuclease H"/>
    <property type="match status" value="1"/>
</dbReference>
<dbReference type="InterPro" id="IPR012337">
    <property type="entry name" value="RNaseH-like_sf"/>
</dbReference>
<keyword evidence="6" id="KW-0695">RNA-directed DNA polymerase</keyword>
<feature type="domain" description="Reverse transcriptase RNase H-like" evidence="8">
    <location>
        <begin position="822"/>
        <end position="927"/>
    </location>
</feature>
<dbReference type="OrthoDB" id="5978043at2759"/>
<dbReference type="SUPFAM" id="SSF53098">
    <property type="entry name" value="Ribonuclease H-like"/>
    <property type="match status" value="1"/>
</dbReference>
<evidence type="ECO:0000256" key="5">
    <source>
        <dbReference type="ARBA" id="ARBA00022801"/>
    </source>
</evidence>
<evidence type="ECO:0000256" key="1">
    <source>
        <dbReference type="ARBA" id="ARBA00022679"/>
    </source>
</evidence>
<dbReference type="GO" id="GO:0003964">
    <property type="term" value="F:RNA-directed DNA polymerase activity"/>
    <property type="evidence" value="ECO:0007669"/>
    <property type="project" value="UniProtKB-KW"/>
</dbReference>
<feature type="compositionally biased region" description="Low complexity" evidence="7">
    <location>
        <begin position="573"/>
        <end position="587"/>
    </location>
</feature>
<feature type="region of interest" description="Disordered" evidence="7">
    <location>
        <begin position="568"/>
        <end position="613"/>
    </location>
</feature>
<dbReference type="InterPro" id="IPR050951">
    <property type="entry name" value="Retrovirus_Pol_polyprotein"/>
</dbReference>
<feature type="compositionally biased region" description="Low complexity" evidence="7">
    <location>
        <begin position="146"/>
        <end position="163"/>
    </location>
</feature>
<dbReference type="InterPro" id="IPR041373">
    <property type="entry name" value="RT_RNaseH"/>
</dbReference>
<evidence type="ECO:0000256" key="6">
    <source>
        <dbReference type="ARBA" id="ARBA00022918"/>
    </source>
</evidence>